<dbReference type="STRING" id="1257025.LEP1GSC203_2876"/>
<gene>
    <name evidence="1" type="ORF">LEP1GSC203_2876</name>
</gene>
<dbReference type="Proteomes" id="UP000012371">
    <property type="component" value="Unassembled WGS sequence"/>
</dbReference>
<comment type="caution">
    <text evidence="1">The sequence shown here is derived from an EMBL/GenBank/DDBJ whole genome shotgun (WGS) entry which is preliminary data.</text>
</comment>
<name>N1W4H2_9LEPT</name>
<organism evidence="1 2">
    <name type="scientific">Leptospira terpstrae serovar Hualin str. LT 11-33 = ATCC 700639</name>
    <dbReference type="NCBI Taxonomy" id="1257025"/>
    <lineage>
        <taxon>Bacteria</taxon>
        <taxon>Pseudomonadati</taxon>
        <taxon>Spirochaetota</taxon>
        <taxon>Spirochaetia</taxon>
        <taxon>Leptospirales</taxon>
        <taxon>Leptospiraceae</taxon>
        <taxon>Leptospira</taxon>
    </lineage>
</organism>
<dbReference type="EMBL" id="AOGW02000006">
    <property type="protein sequence ID" value="EMY62586.1"/>
    <property type="molecule type" value="Genomic_DNA"/>
</dbReference>
<accession>N1W4H2</accession>
<keyword evidence="2" id="KW-1185">Reference proteome</keyword>
<evidence type="ECO:0000313" key="2">
    <source>
        <dbReference type="Proteomes" id="UP000012371"/>
    </source>
</evidence>
<proteinExistence type="predicted"/>
<dbReference type="AlphaFoldDB" id="N1W4H2"/>
<reference evidence="1" key="1">
    <citation type="submission" date="2013-03" db="EMBL/GenBank/DDBJ databases">
        <authorList>
            <person name="Harkins D.M."/>
            <person name="Durkin A.S."/>
            <person name="Brinkac L.M."/>
            <person name="Haft D.H."/>
            <person name="Selengut J.D."/>
            <person name="Sanka R."/>
            <person name="DePew J."/>
            <person name="Purushe J."/>
            <person name="Hartskeerl R.A."/>
            <person name="Ahmed A."/>
            <person name="van der Linden H."/>
            <person name="Goris M.G.A."/>
            <person name="Vinetz J.M."/>
            <person name="Sutton G.G."/>
            <person name="Nierman W.C."/>
            <person name="Fouts D.E."/>
        </authorList>
    </citation>
    <scope>NUCLEOTIDE SEQUENCE [LARGE SCALE GENOMIC DNA]</scope>
    <source>
        <strain evidence="1">LT 11-33</strain>
    </source>
</reference>
<dbReference type="RefSeq" id="WP_002972332.1">
    <property type="nucleotide sequence ID" value="NZ_AOGW02000006.1"/>
</dbReference>
<evidence type="ECO:0000313" key="1">
    <source>
        <dbReference type="EMBL" id="EMY62586.1"/>
    </source>
</evidence>
<sequence length="146" mass="16630">MNKSYISFEEKRKNLKQANGYLVTNGSTKIFSFVRFEKSGYTELENRIGFLTPGKYRISAYFSYTITVGNCNTTYEGKENETIDFEIFPNALTVIFTDFDQIKGKTVLQLFQSKVNPDLHKFSASMLQNSGKQICPSFNIAGLKIN</sequence>
<protein>
    <submittedName>
        <fullName evidence="1">Uncharacterized protein</fullName>
    </submittedName>
</protein>